<proteinExistence type="predicted"/>
<dbReference type="PROSITE" id="PS50005">
    <property type="entry name" value="TPR"/>
    <property type="match status" value="4"/>
</dbReference>
<feature type="repeat" description="TPR" evidence="1">
    <location>
        <begin position="196"/>
        <end position="229"/>
    </location>
</feature>
<dbReference type="Pfam" id="PF14559">
    <property type="entry name" value="TPR_19"/>
    <property type="match status" value="1"/>
</dbReference>
<dbReference type="GO" id="GO:0000030">
    <property type="term" value="F:mannosyltransferase activity"/>
    <property type="evidence" value="ECO:0007669"/>
    <property type="project" value="TreeGrafter"/>
</dbReference>
<feature type="repeat" description="TPR" evidence="1">
    <location>
        <begin position="132"/>
        <end position="165"/>
    </location>
</feature>
<dbReference type="SUPFAM" id="SSF48452">
    <property type="entry name" value="TPR-like"/>
    <property type="match status" value="1"/>
</dbReference>
<keyword evidence="3" id="KW-0732">Signal</keyword>
<reference evidence="5" key="1">
    <citation type="submission" date="2016-10" db="EMBL/GenBank/DDBJ databases">
        <authorList>
            <person name="Varghese N."/>
            <person name="Submissions S."/>
        </authorList>
    </citation>
    <scope>NUCLEOTIDE SEQUENCE [LARGE SCALE GENOMIC DNA]</scope>
    <source>
        <strain evidence="5">DSM 26348</strain>
    </source>
</reference>
<name>A0A1I3QAB5_9PLAN</name>
<accession>A0A1I3QAB5</accession>
<dbReference type="InterPro" id="IPR052384">
    <property type="entry name" value="TMTC_O-mannosyltransferase"/>
</dbReference>
<evidence type="ECO:0000256" key="3">
    <source>
        <dbReference type="SAM" id="SignalP"/>
    </source>
</evidence>
<feature type="repeat" description="TPR" evidence="1">
    <location>
        <begin position="98"/>
        <end position="131"/>
    </location>
</feature>
<dbReference type="PANTHER" id="PTHR44216">
    <property type="entry name" value="PROTEIN O-MANNOSYL-TRANSFERASE TMTC2"/>
    <property type="match status" value="1"/>
</dbReference>
<dbReference type="EMBL" id="FOQD01000018">
    <property type="protein sequence ID" value="SFJ30261.1"/>
    <property type="molecule type" value="Genomic_DNA"/>
</dbReference>
<dbReference type="InterPro" id="IPR011990">
    <property type="entry name" value="TPR-like_helical_dom_sf"/>
</dbReference>
<organism evidence="4 5">
    <name type="scientific">Planctomicrobium piriforme</name>
    <dbReference type="NCBI Taxonomy" id="1576369"/>
    <lineage>
        <taxon>Bacteria</taxon>
        <taxon>Pseudomonadati</taxon>
        <taxon>Planctomycetota</taxon>
        <taxon>Planctomycetia</taxon>
        <taxon>Planctomycetales</taxon>
        <taxon>Planctomycetaceae</taxon>
        <taxon>Planctomicrobium</taxon>
    </lineage>
</organism>
<feature type="region of interest" description="Disordered" evidence="2">
    <location>
        <begin position="244"/>
        <end position="304"/>
    </location>
</feature>
<protein>
    <submittedName>
        <fullName evidence="4">Tetratricopeptide repeat-containing protein</fullName>
    </submittedName>
</protein>
<dbReference type="PROSITE" id="PS51257">
    <property type="entry name" value="PROKAR_LIPOPROTEIN"/>
    <property type="match status" value="1"/>
</dbReference>
<feature type="signal peptide" evidence="3">
    <location>
        <begin position="1"/>
        <end position="23"/>
    </location>
</feature>
<feature type="chain" id="PRO_5011796262" evidence="3">
    <location>
        <begin position="24"/>
        <end position="304"/>
    </location>
</feature>
<dbReference type="SMART" id="SM00028">
    <property type="entry name" value="TPR"/>
    <property type="match status" value="4"/>
</dbReference>
<dbReference type="PANTHER" id="PTHR44216:SF3">
    <property type="entry name" value="PROTEIN O-MANNOSYL-TRANSFERASE TMTC2"/>
    <property type="match status" value="1"/>
</dbReference>
<dbReference type="Proteomes" id="UP000199518">
    <property type="component" value="Unassembled WGS sequence"/>
</dbReference>
<gene>
    <name evidence="4" type="ORF">SAMN05421753_1188</name>
</gene>
<evidence type="ECO:0000313" key="5">
    <source>
        <dbReference type="Proteomes" id="UP000199518"/>
    </source>
</evidence>
<sequence>MKQSARAWTSLAAGCLFSLSASGCITIAPNTPGLSWLSPNKPKVQRASYEEKVQDAPGDPKNPAKLKMAYGRLMEDSGQLAEARKSYAAVVELQPKNIEAILGIAHLDQLSGNIEQAEQGYKRAIKADPNSALAHYSLGEFYATQKRWKESSEALTKAMLAQPDETQYRYALAVALVHCGDVDSALPHFIRTIGDAEAHYNVGLILQEEGNLADAERQFALAVTKKPELTAAQNWLTHVRQQRTNGTNTATPEAPTGPVSPVVPAGHSATPGVTQKSDAGDRHSLGNRLSVQQLEQSANQSAGS</sequence>
<dbReference type="AlphaFoldDB" id="A0A1I3QAB5"/>
<dbReference type="RefSeq" id="WP_175517693.1">
    <property type="nucleotide sequence ID" value="NZ_FOQD01000018.1"/>
</dbReference>
<dbReference type="STRING" id="1576369.SAMN05421753_1188"/>
<keyword evidence="1" id="KW-0802">TPR repeat</keyword>
<dbReference type="Gene3D" id="1.25.40.10">
    <property type="entry name" value="Tetratricopeptide repeat domain"/>
    <property type="match status" value="1"/>
</dbReference>
<evidence type="ECO:0000256" key="1">
    <source>
        <dbReference type="PROSITE-ProRule" id="PRU00339"/>
    </source>
</evidence>
<dbReference type="InterPro" id="IPR019734">
    <property type="entry name" value="TPR_rpt"/>
</dbReference>
<dbReference type="GO" id="GO:0035269">
    <property type="term" value="P:protein O-linked glycosylation via mannose"/>
    <property type="evidence" value="ECO:0007669"/>
    <property type="project" value="TreeGrafter"/>
</dbReference>
<feature type="compositionally biased region" description="Polar residues" evidence="2">
    <location>
        <begin position="287"/>
        <end position="304"/>
    </location>
</feature>
<evidence type="ECO:0000313" key="4">
    <source>
        <dbReference type="EMBL" id="SFJ30261.1"/>
    </source>
</evidence>
<evidence type="ECO:0000256" key="2">
    <source>
        <dbReference type="SAM" id="MobiDB-lite"/>
    </source>
</evidence>
<feature type="repeat" description="TPR" evidence="1">
    <location>
        <begin position="64"/>
        <end position="97"/>
    </location>
</feature>
<keyword evidence="5" id="KW-1185">Reference proteome</keyword>